<dbReference type="PANTHER" id="PTHR47074:SF11">
    <property type="entry name" value="REVERSE TRANSCRIPTASE-LIKE PROTEIN"/>
    <property type="match status" value="1"/>
</dbReference>
<dbReference type="InterPro" id="IPR002156">
    <property type="entry name" value="RNaseH_domain"/>
</dbReference>
<comment type="caution">
    <text evidence="2">The sequence shown here is derived from an EMBL/GenBank/DDBJ whole genome shotgun (WGS) entry which is preliminary data.</text>
</comment>
<dbReference type="CDD" id="cd06222">
    <property type="entry name" value="RNase_H_like"/>
    <property type="match status" value="1"/>
</dbReference>
<feature type="domain" description="RNase H type-1" evidence="1">
    <location>
        <begin position="68"/>
        <end position="169"/>
    </location>
</feature>
<evidence type="ECO:0000313" key="2">
    <source>
        <dbReference type="EMBL" id="KAF8670744.1"/>
    </source>
</evidence>
<proteinExistence type="predicted"/>
<dbReference type="GO" id="GO:0003676">
    <property type="term" value="F:nucleic acid binding"/>
    <property type="evidence" value="ECO:0007669"/>
    <property type="project" value="InterPro"/>
</dbReference>
<dbReference type="Gene3D" id="3.30.420.10">
    <property type="entry name" value="Ribonuclease H-like superfamily/Ribonuclease H"/>
    <property type="match status" value="1"/>
</dbReference>
<dbReference type="Pfam" id="PF13456">
    <property type="entry name" value="RVT_3"/>
    <property type="match status" value="1"/>
</dbReference>
<evidence type="ECO:0000313" key="3">
    <source>
        <dbReference type="Proteomes" id="UP000636709"/>
    </source>
</evidence>
<keyword evidence="3" id="KW-1185">Reference proteome</keyword>
<dbReference type="InterPro" id="IPR036397">
    <property type="entry name" value="RNaseH_sf"/>
</dbReference>
<dbReference type="InterPro" id="IPR012337">
    <property type="entry name" value="RNaseH-like_sf"/>
</dbReference>
<evidence type="ECO:0000259" key="1">
    <source>
        <dbReference type="Pfam" id="PF13456"/>
    </source>
</evidence>
<name>A0A835AX35_9POAL</name>
<reference evidence="2" key="1">
    <citation type="submission" date="2020-07" db="EMBL/GenBank/DDBJ databases">
        <title>Genome sequence and genetic diversity analysis of an under-domesticated orphan crop, white fonio (Digitaria exilis).</title>
        <authorList>
            <person name="Bennetzen J.L."/>
            <person name="Chen S."/>
            <person name="Ma X."/>
            <person name="Wang X."/>
            <person name="Yssel A.E.J."/>
            <person name="Chaluvadi S.R."/>
            <person name="Johnson M."/>
            <person name="Gangashetty P."/>
            <person name="Hamidou F."/>
            <person name="Sanogo M.D."/>
            <person name="Zwaenepoel A."/>
            <person name="Wallace J."/>
            <person name="Van De Peer Y."/>
            <person name="Van Deynze A."/>
        </authorList>
    </citation>
    <scope>NUCLEOTIDE SEQUENCE</scope>
    <source>
        <tissue evidence="2">Leaves</tissue>
    </source>
</reference>
<dbReference type="InterPro" id="IPR052929">
    <property type="entry name" value="RNase_H-like_EbsB-rel"/>
</dbReference>
<dbReference type="SUPFAM" id="SSF53098">
    <property type="entry name" value="Ribonuclease H-like"/>
    <property type="match status" value="1"/>
</dbReference>
<dbReference type="PANTHER" id="PTHR47074">
    <property type="entry name" value="BNAC02G40300D PROTEIN"/>
    <property type="match status" value="1"/>
</dbReference>
<dbReference type="OrthoDB" id="695489at2759"/>
<dbReference type="Proteomes" id="UP000636709">
    <property type="component" value="Unassembled WGS sequence"/>
</dbReference>
<protein>
    <recommendedName>
        <fullName evidence="1">RNase H type-1 domain-containing protein</fullName>
    </recommendedName>
</protein>
<organism evidence="2 3">
    <name type="scientific">Digitaria exilis</name>
    <dbReference type="NCBI Taxonomy" id="1010633"/>
    <lineage>
        <taxon>Eukaryota</taxon>
        <taxon>Viridiplantae</taxon>
        <taxon>Streptophyta</taxon>
        <taxon>Embryophyta</taxon>
        <taxon>Tracheophyta</taxon>
        <taxon>Spermatophyta</taxon>
        <taxon>Magnoliopsida</taxon>
        <taxon>Liliopsida</taxon>
        <taxon>Poales</taxon>
        <taxon>Poaceae</taxon>
        <taxon>PACMAD clade</taxon>
        <taxon>Panicoideae</taxon>
        <taxon>Panicodae</taxon>
        <taxon>Paniceae</taxon>
        <taxon>Anthephorinae</taxon>
        <taxon>Digitaria</taxon>
    </lineage>
</organism>
<dbReference type="AlphaFoldDB" id="A0A835AX35"/>
<dbReference type="InterPro" id="IPR044730">
    <property type="entry name" value="RNase_H-like_dom_plant"/>
</dbReference>
<sequence length="170" mass="18710">MVMCGAWTLWSGRNARRHGRKVWEPGATVCYISSLLEDLASLKTPIKQKGTSSPVVWRCPDERWMKVNTDAAFDAGSGTGNAEVVIRDHHGLVIARWFKLVLDVLMAEALAAKEGLELAVEYGLQNVILEVNCSALKTVLESVEGMRLPIGGLCFDITELGRSFDCFKVV</sequence>
<dbReference type="GO" id="GO:0004523">
    <property type="term" value="F:RNA-DNA hybrid ribonuclease activity"/>
    <property type="evidence" value="ECO:0007669"/>
    <property type="project" value="InterPro"/>
</dbReference>
<accession>A0A835AX35</accession>
<dbReference type="EMBL" id="JACEFO010002250">
    <property type="protein sequence ID" value="KAF8670744.1"/>
    <property type="molecule type" value="Genomic_DNA"/>
</dbReference>
<gene>
    <name evidence="2" type="ORF">HU200_050409</name>
</gene>